<proteinExistence type="predicted"/>
<accession>A0A916XYM8</accession>
<feature type="signal peptide" evidence="1">
    <location>
        <begin position="1"/>
        <end position="21"/>
    </location>
</feature>
<evidence type="ECO:0008006" key="4">
    <source>
        <dbReference type="Google" id="ProtNLM"/>
    </source>
</evidence>
<sequence length="140" mass="16835">MKKKISTFLVLLFLASFFVNCNGKKYDENNFYYLNFKDSLTIKVTKISNHSKALVLNDSVVLYNFSELIYENYHPKWLFDKTKKEKFLYDYIYSIEISEIEAPYELSKTEKTNVFQVVKNTDTLLFYFQTFDKVDFMFTF</sequence>
<evidence type="ECO:0000256" key="1">
    <source>
        <dbReference type="SAM" id="SignalP"/>
    </source>
</evidence>
<feature type="chain" id="PRO_5038082417" description="Lipoprotein" evidence="1">
    <location>
        <begin position="22"/>
        <end position="140"/>
    </location>
</feature>
<keyword evidence="3" id="KW-1185">Reference proteome</keyword>
<dbReference type="AlphaFoldDB" id="A0A916XYM8"/>
<protein>
    <recommendedName>
        <fullName evidence="4">Lipoprotein</fullName>
    </recommendedName>
</protein>
<dbReference type="Proteomes" id="UP000625735">
    <property type="component" value="Unassembled WGS sequence"/>
</dbReference>
<keyword evidence="1" id="KW-0732">Signal</keyword>
<dbReference type="EMBL" id="BMFG01000003">
    <property type="protein sequence ID" value="GGD21329.1"/>
    <property type="molecule type" value="Genomic_DNA"/>
</dbReference>
<reference evidence="2" key="1">
    <citation type="journal article" date="2014" name="Int. J. Syst. Evol. Microbiol.">
        <title>Complete genome sequence of Corynebacterium casei LMG S-19264T (=DSM 44701T), isolated from a smear-ripened cheese.</title>
        <authorList>
            <consortium name="US DOE Joint Genome Institute (JGI-PGF)"/>
            <person name="Walter F."/>
            <person name="Albersmeier A."/>
            <person name="Kalinowski J."/>
            <person name="Ruckert C."/>
        </authorList>
    </citation>
    <scope>NUCLEOTIDE SEQUENCE</scope>
    <source>
        <strain evidence="2">CGMCC 1.12506</strain>
    </source>
</reference>
<comment type="caution">
    <text evidence="2">The sequence shown here is derived from an EMBL/GenBank/DDBJ whole genome shotgun (WGS) entry which is preliminary data.</text>
</comment>
<name>A0A916XYM8_9FLAO</name>
<dbReference type="RefSeq" id="WP_188361416.1">
    <property type="nucleotide sequence ID" value="NZ_BMFG01000003.1"/>
</dbReference>
<gene>
    <name evidence="2" type="ORF">GCM10011343_09740</name>
</gene>
<organism evidence="2 3">
    <name type="scientific">Flavobacterium orientale</name>
    <dbReference type="NCBI Taxonomy" id="1756020"/>
    <lineage>
        <taxon>Bacteria</taxon>
        <taxon>Pseudomonadati</taxon>
        <taxon>Bacteroidota</taxon>
        <taxon>Flavobacteriia</taxon>
        <taxon>Flavobacteriales</taxon>
        <taxon>Flavobacteriaceae</taxon>
        <taxon>Flavobacterium</taxon>
    </lineage>
</organism>
<evidence type="ECO:0000313" key="2">
    <source>
        <dbReference type="EMBL" id="GGD21329.1"/>
    </source>
</evidence>
<evidence type="ECO:0000313" key="3">
    <source>
        <dbReference type="Proteomes" id="UP000625735"/>
    </source>
</evidence>
<reference evidence="2" key="2">
    <citation type="submission" date="2020-09" db="EMBL/GenBank/DDBJ databases">
        <authorList>
            <person name="Sun Q."/>
            <person name="Zhou Y."/>
        </authorList>
    </citation>
    <scope>NUCLEOTIDE SEQUENCE</scope>
    <source>
        <strain evidence="2">CGMCC 1.12506</strain>
    </source>
</reference>